<keyword evidence="2" id="KW-1133">Transmembrane helix</keyword>
<dbReference type="AlphaFoldDB" id="A0A5C6A4X4"/>
<feature type="transmembrane region" description="Helical" evidence="2">
    <location>
        <begin position="42"/>
        <end position="62"/>
    </location>
</feature>
<sequence>MTYLLVALGALAVLAVLWGVVHPLVCLVQCVISSENSNGQKAFWFLFTLLTGSLGSTLYGLFGTWSSGLRRFTAGLVASNLLMIGGIMGWLHQHPEMMDEVQAMAGPRMQWGEGQSVLGDLAITPASYSEGEREAGDLSFEAATQESGWMTAENANSEMSSDSGSDKTELKLDELQKTISGLQQEVQQELQSSRGLEPAVTRTMPLPTPEPASQKLAPLPRKAPPRFIPQGPRVQSNPFAQ</sequence>
<organism evidence="3 4">
    <name type="scientific">Stieleria varia</name>
    <dbReference type="NCBI Taxonomy" id="2528005"/>
    <lineage>
        <taxon>Bacteria</taxon>
        <taxon>Pseudomonadati</taxon>
        <taxon>Planctomycetota</taxon>
        <taxon>Planctomycetia</taxon>
        <taxon>Pirellulales</taxon>
        <taxon>Pirellulaceae</taxon>
        <taxon>Stieleria</taxon>
    </lineage>
</organism>
<feature type="region of interest" description="Disordered" evidence="1">
    <location>
        <begin position="188"/>
        <end position="241"/>
    </location>
</feature>
<proteinExistence type="predicted"/>
<protein>
    <submittedName>
        <fullName evidence="3">Uncharacterized protein</fullName>
    </submittedName>
</protein>
<name>A0A5C6A4X4_9BACT</name>
<feature type="transmembrane region" description="Helical" evidence="2">
    <location>
        <begin position="74"/>
        <end position="92"/>
    </location>
</feature>
<dbReference type="Proteomes" id="UP000320176">
    <property type="component" value="Unassembled WGS sequence"/>
</dbReference>
<gene>
    <name evidence="3" type="ORF">Pla52n_53070</name>
</gene>
<keyword evidence="2" id="KW-0472">Membrane</keyword>
<keyword evidence="2" id="KW-0812">Transmembrane</keyword>
<dbReference type="EMBL" id="SJPN01000007">
    <property type="protein sequence ID" value="TWT94486.1"/>
    <property type="molecule type" value="Genomic_DNA"/>
</dbReference>
<accession>A0A5C6A4X4</accession>
<evidence type="ECO:0000256" key="2">
    <source>
        <dbReference type="SAM" id="Phobius"/>
    </source>
</evidence>
<evidence type="ECO:0000313" key="3">
    <source>
        <dbReference type="EMBL" id="TWT94486.1"/>
    </source>
</evidence>
<keyword evidence="4" id="KW-1185">Reference proteome</keyword>
<dbReference type="RefSeq" id="WP_146522344.1">
    <property type="nucleotide sequence ID" value="NZ_CP151726.1"/>
</dbReference>
<evidence type="ECO:0000313" key="4">
    <source>
        <dbReference type="Proteomes" id="UP000320176"/>
    </source>
</evidence>
<reference evidence="3 4" key="1">
    <citation type="submission" date="2019-02" db="EMBL/GenBank/DDBJ databases">
        <title>Deep-cultivation of Planctomycetes and their phenomic and genomic characterization uncovers novel biology.</title>
        <authorList>
            <person name="Wiegand S."/>
            <person name="Jogler M."/>
            <person name="Boedeker C."/>
            <person name="Pinto D."/>
            <person name="Vollmers J."/>
            <person name="Rivas-Marin E."/>
            <person name="Kohn T."/>
            <person name="Peeters S.H."/>
            <person name="Heuer A."/>
            <person name="Rast P."/>
            <person name="Oberbeckmann S."/>
            <person name="Bunk B."/>
            <person name="Jeske O."/>
            <person name="Meyerdierks A."/>
            <person name="Storesund J.E."/>
            <person name="Kallscheuer N."/>
            <person name="Luecker S."/>
            <person name="Lage O.M."/>
            <person name="Pohl T."/>
            <person name="Merkel B.J."/>
            <person name="Hornburger P."/>
            <person name="Mueller R.-W."/>
            <person name="Bruemmer F."/>
            <person name="Labrenz M."/>
            <person name="Spormann A.M."/>
            <person name="Op Den Camp H."/>
            <person name="Overmann J."/>
            <person name="Amann R."/>
            <person name="Jetten M.S.M."/>
            <person name="Mascher T."/>
            <person name="Medema M.H."/>
            <person name="Devos D.P."/>
            <person name="Kaster A.-K."/>
            <person name="Ovreas L."/>
            <person name="Rohde M."/>
            <person name="Galperin M.Y."/>
            <person name="Jogler C."/>
        </authorList>
    </citation>
    <scope>NUCLEOTIDE SEQUENCE [LARGE SCALE GENOMIC DNA]</scope>
    <source>
        <strain evidence="3 4">Pla52n</strain>
    </source>
</reference>
<evidence type="ECO:0000256" key="1">
    <source>
        <dbReference type="SAM" id="MobiDB-lite"/>
    </source>
</evidence>
<comment type="caution">
    <text evidence="3">The sequence shown here is derived from an EMBL/GenBank/DDBJ whole genome shotgun (WGS) entry which is preliminary data.</text>
</comment>